<feature type="compositionally biased region" description="Basic and acidic residues" evidence="1">
    <location>
        <begin position="318"/>
        <end position="331"/>
    </location>
</feature>
<dbReference type="AlphaFoldDB" id="A0AAN6FKU2"/>
<evidence type="ECO:0000256" key="1">
    <source>
        <dbReference type="SAM" id="MobiDB-lite"/>
    </source>
</evidence>
<evidence type="ECO:0000313" key="2">
    <source>
        <dbReference type="EMBL" id="KAK0320275.1"/>
    </source>
</evidence>
<comment type="caution">
    <text evidence="2">The sequence shown here is derived from an EMBL/GenBank/DDBJ whole genome shotgun (WGS) entry which is preliminary data.</text>
</comment>
<gene>
    <name evidence="2" type="ORF">LTR82_008792</name>
</gene>
<reference evidence="2" key="1">
    <citation type="submission" date="2021-12" db="EMBL/GenBank/DDBJ databases">
        <title>Black yeast isolated from Biological Soil Crust.</title>
        <authorList>
            <person name="Kurbessoian T."/>
        </authorList>
    </citation>
    <scope>NUCLEOTIDE SEQUENCE</scope>
    <source>
        <strain evidence="2">CCFEE 5208</strain>
    </source>
</reference>
<accession>A0AAN6FKU2</accession>
<organism evidence="2 3">
    <name type="scientific">Friedmanniomyces endolithicus</name>
    <dbReference type="NCBI Taxonomy" id="329885"/>
    <lineage>
        <taxon>Eukaryota</taxon>
        <taxon>Fungi</taxon>
        <taxon>Dikarya</taxon>
        <taxon>Ascomycota</taxon>
        <taxon>Pezizomycotina</taxon>
        <taxon>Dothideomycetes</taxon>
        <taxon>Dothideomycetidae</taxon>
        <taxon>Mycosphaerellales</taxon>
        <taxon>Teratosphaeriaceae</taxon>
        <taxon>Friedmanniomyces</taxon>
    </lineage>
</organism>
<feature type="compositionally biased region" description="Low complexity" evidence="1">
    <location>
        <begin position="299"/>
        <end position="314"/>
    </location>
</feature>
<proteinExistence type="predicted"/>
<evidence type="ECO:0000313" key="3">
    <source>
        <dbReference type="Proteomes" id="UP001168146"/>
    </source>
</evidence>
<feature type="compositionally biased region" description="Basic residues" evidence="1">
    <location>
        <begin position="352"/>
        <end position="361"/>
    </location>
</feature>
<feature type="compositionally biased region" description="Polar residues" evidence="1">
    <location>
        <begin position="247"/>
        <end position="256"/>
    </location>
</feature>
<name>A0AAN6FKU2_9PEZI</name>
<sequence length="361" mass="38739">MGAGGMLASGVVLRMLRDGDGQENAPAVSLRIHALQRNGDTLLHDYHVPSPYHYAPIPLHTTPSPLWSIPRQPTESMDIDAEHDVTAFADSGCWSSNEQYEAGLHGIDNFDWGPPSSLSFEEQTGPVVRTVQPTKEYESPNPASSELSTAIVDLEAVMHPYDRSVTDGEPMDWESVVPKIRQHTKAELDESSTLTMLSDEGISPEQEGGEQRAAASDAVSREAHVGETSMDPIETTPEQEGGGQLAVVSSSPSQDAQLAESATKPVEALPLDGISSLDSGNSFRQPSAVSNATKLKALDGGATNDGGTTTPITTSKHQVGERELKGLDKISPRGKTRRHTKDVVQARPSGAAKRRHQKKQK</sequence>
<dbReference type="Proteomes" id="UP001168146">
    <property type="component" value="Unassembled WGS sequence"/>
</dbReference>
<protein>
    <submittedName>
        <fullName evidence="2">Uncharacterized protein</fullName>
    </submittedName>
</protein>
<dbReference type="EMBL" id="JASUXU010000026">
    <property type="protein sequence ID" value="KAK0320275.1"/>
    <property type="molecule type" value="Genomic_DNA"/>
</dbReference>
<feature type="region of interest" description="Disordered" evidence="1">
    <location>
        <begin position="200"/>
        <end position="264"/>
    </location>
</feature>
<feature type="region of interest" description="Disordered" evidence="1">
    <location>
        <begin position="294"/>
        <end position="361"/>
    </location>
</feature>